<dbReference type="InterPro" id="IPR044600">
    <property type="entry name" value="ATL1/ATL16-like"/>
</dbReference>
<comment type="catalytic activity">
    <reaction evidence="1">
        <text>S-ubiquitinyl-[E2 ubiquitin-conjugating enzyme]-L-cysteine + [acceptor protein]-L-lysine = [E2 ubiquitin-conjugating enzyme]-L-cysteine + N(6)-ubiquitinyl-[acceptor protein]-L-lysine.</text>
        <dbReference type="EC" id="2.3.2.27"/>
    </reaction>
</comment>
<comment type="caution">
    <text evidence="15">The sequence shown here is derived from an EMBL/GenBank/DDBJ whole genome shotgun (WGS) entry which is preliminary data.</text>
</comment>
<feature type="compositionally biased region" description="Basic and acidic residues" evidence="13">
    <location>
        <begin position="157"/>
        <end position="167"/>
    </location>
</feature>
<evidence type="ECO:0000256" key="2">
    <source>
        <dbReference type="ARBA" id="ARBA00004167"/>
    </source>
</evidence>
<evidence type="ECO:0000256" key="8">
    <source>
        <dbReference type="ARBA" id="ARBA00022771"/>
    </source>
</evidence>
<gene>
    <name evidence="15" type="ORF">HUJ06_022603</name>
</gene>
<feature type="compositionally biased region" description="Low complexity" evidence="13">
    <location>
        <begin position="202"/>
        <end position="218"/>
    </location>
</feature>
<evidence type="ECO:0000256" key="14">
    <source>
        <dbReference type="SAM" id="Phobius"/>
    </source>
</evidence>
<sequence>MASSPSVPSDPGFRPFLNFSYPDTYFPPSFDPNKYPSYNNGLGVNGKILLTAIISLFVVVILVVLLHIYARCVLRRQAARQATLRRLSMGAVAWQVQNEQPKRGLDASVFASLPIFVYKQQTEQDQLGGATTTECAVCLSSLEEEERVRLLPNFCRTEAEPQPKPEPGESSTMMVQSSAPTVDSLHPATTCSEGTSDGAAQSSSKVGGSSSRMSSFRRMLSRERSGRRIQPCEQADAVEDVERQ</sequence>
<evidence type="ECO:0000256" key="4">
    <source>
        <dbReference type="ARBA" id="ARBA00012483"/>
    </source>
</evidence>
<keyword evidence="11 14" id="KW-1133">Transmembrane helix</keyword>
<dbReference type="GO" id="GO:0016567">
    <property type="term" value="P:protein ubiquitination"/>
    <property type="evidence" value="ECO:0007669"/>
    <property type="project" value="InterPro"/>
</dbReference>
<evidence type="ECO:0000256" key="10">
    <source>
        <dbReference type="ARBA" id="ARBA00022833"/>
    </source>
</evidence>
<evidence type="ECO:0000256" key="11">
    <source>
        <dbReference type="ARBA" id="ARBA00022989"/>
    </source>
</evidence>
<dbReference type="GO" id="GO:0016020">
    <property type="term" value="C:membrane"/>
    <property type="evidence" value="ECO:0007669"/>
    <property type="project" value="UniProtKB-SubCell"/>
</dbReference>
<dbReference type="EMBL" id="DUZY01000001">
    <property type="protein sequence ID" value="DAD21140.1"/>
    <property type="molecule type" value="Genomic_DNA"/>
</dbReference>
<dbReference type="GO" id="GO:0061630">
    <property type="term" value="F:ubiquitin protein ligase activity"/>
    <property type="evidence" value="ECO:0007669"/>
    <property type="project" value="UniProtKB-EC"/>
</dbReference>
<evidence type="ECO:0000256" key="6">
    <source>
        <dbReference type="ARBA" id="ARBA00022692"/>
    </source>
</evidence>
<dbReference type="GO" id="GO:0008270">
    <property type="term" value="F:zinc ion binding"/>
    <property type="evidence" value="ECO:0007669"/>
    <property type="project" value="UniProtKB-KW"/>
</dbReference>
<evidence type="ECO:0000256" key="5">
    <source>
        <dbReference type="ARBA" id="ARBA00022679"/>
    </source>
</evidence>
<dbReference type="EC" id="2.3.2.27" evidence="4"/>
<organism evidence="15 16">
    <name type="scientific">Nelumbo nucifera</name>
    <name type="common">Sacred lotus</name>
    <dbReference type="NCBI Taxonomy" id="4432"/>
    <lineage>
        <taxon>Eukaryota</taxon>
        <taxon>Viridiplantae</taxon>
        <taxon>Streptophyta</taxon>
        <taxon>Embryophyta</taxon>
        <taxon>Tracheophyta</taxon>
        <taxon>Spermatophyta</taxon>
        <taxon>Magnoliopsida</taxon>
        <taxon>Proteales</taxon>
        <taxon>Nelumbonaceae</taxon>
        <taxon>Nelumbo</taxon>
    </lineage>
</organism>
<keyword evidence="7" id="KW-0479">Metal-binding</keyword>
<dbReference type="PANTHER" id="PTHR46913:SF1">
    <property type="entry name" value="RING-H2 FINGER PROTEIN ATL16"/>
    <property type="match status" value="1"/>
</dbReference>
<evidence type="ECO:0000256" key="7">
    <source>
        <dbReference type="ARBA" id="ARBA00022723"/>
    </source>
</evidence>
<keyword evidence="10" id="KW-0862">Zinc</keyword>
<comment type="pathway">
    <text evidence="3">Protein modification; protein ubiquitination.</text>
</comment>
<keyword evidence="16" id="KW-1185">Reference proteome</keyword>
<feature type="compositionally biased region" description="Polar residues" evidence="13">
    <location>
        <begin position="169"/>
        <end position="201"/>
    </location>
</feature>
<comment type="subcellular location">
    <subcellularLocation>
        <location evidence="2">Membrane</location>
        <topology evidence="2">Single-pass membrane protein</topology>
    </subcellularLocation>
</comment>
<evidence type="ECO:0000256" key="9">
    <source>
        <dbReference type="ARBA" id="ARBA00022786"/>
    </source>
</evidence>
<keyword evidence="9" id="KW-0833">Ubl conjugation pathway</keyword>
<dbReference type="Proteomes" id="UP000607653">
    <property type="component" value="Unassembled WGS sequence"/>
</dbReference>
<keyword evidence="6 14" id="KW-0812">Transmembrane</keyword>
<evidence type="ECO:0000256" key="1">
    <source>
        <dbReference type="ARBA" id="ARBA00000900"/>
    </source>
</evidence>
<keyword evidence="5" id="KW-0808">Transferase</keyword>
<keyword evidence="8" id="KW-0863">Zinc-finger</keyword>
<evidence type="ECO:0000313" key="16">
    <source>
        <dbReference type="Proteomes" id="UP000607653"/>
    </source>
</evidence>
<feature type="region of interest" description="Disordered" evidence="13">
    <location>
        <begin position="154"/>
        <end position="244"/>
    </location>
</feature>
<evidence type="ECO:0000313" key="15">
    <source>
        <dbReference type="EMBL" id="DAD21140.1"/>
    </source>
</evidence>
<evidence type="ECO:0000256" key="13">
    <source>
        <dbReference type="SAM" id="MobiDB-lite"/>
    </source>
</evidence>
<protein>
    <recommendedName>
        <fullName evidence="4">RING-type E3 ubiquitin transferase</fullName>
        <ecNumber evidence="4">2.3.2.27</ecNumber>
    </recommendedName>
</protein>
<keyword evidence="12 14" id="KW-0472">Membrane</keyword>
<evidence type="ECO:0000256" key="12">
    <source>
        <dbReference type="ARBA" id="ARBA00023136"/>
    </source>
</evidence>
<reference evidence="15 16" key="1">
    <citation type="journal article" date="2020" name="Mol. Biol. Evol.">
        <title>Distinct Expression and Methylation Patterns for Genes with Different Fates following a Single Whole-Genome Duplication in Flowering Plants.</title>
        <authorList>
            <person name="Shi T."/>
            <person name="Rahmani R.S."/>
            <person name="Gugger P.F."/>
            <person name="Wang M."/>
            <person name="Li H."/>
            <person name="Zhang Y."/>
            <person name="Li Z."/>
            <person name="Wang Q."/>
            <person name="Van de Peer Y."/>
            <person name="Marchal K."/>
            <person name="Chen J."/>
        </authorList>
    </citation>
    <scope>NUCLEOTIDE SEQUENCE [LARGE SCALE GENOMIC DNA]</scope>
    <source>
        <tissue evidence="15">Leaf</tissue>
    </source>
</reference>
<proteinExistence type="predicted"/>
<dbReference type="AlphaFoldDB" id="A0A822XL90"/>
<feature type="transmembrane region" description="Helical" evidence="14">
    <location>
        <begin position="48"/>
        <end position="70"/>
    </location>
</feature>
<accession>A0A822XL90</accession>
<evidence type="ECO:0000256" key="3">
    <source>
        <dbReference type="ARBA" id="ARBA00004906"/>
    </source>
</evidence>
<name>A0A822XL90_NELNU</name>
<dbReference type="PANTHER" id="PTHR46913">
    <property type="entry name" value="RING-H2 FINGER PROTEIN ATL16"/>
    <property type="match status" value="1"/>
</dbReference>